<sequence length="486" mass="54842">MLRTTYRLSIRLGDLSTDNNGYYMDRHPLPKIVLILRSEGRYDGPTIKTTVWDVFDPNNPNRQSEYLDCKRTAILSIDPEIPFQDFEFDNKISVAKIKFKDRDGRTSSRRVVEVDVPCIVPNLDGDRQSVISYKNRDWRLDTFQDIRRPVASLKVINEGTCKEVFAFCPIRSLLATTIGPGDTQGSGTLVWYRSPVFIKNSSRASREHCALTYTSRVIIEAYIWDDQNVTREVVDVSGKAKLHRGDTLRPWNVEPATDQLTSLWVVHIKESQLTISHDPDSVPGFSHLEEDLARIKEDQSRFGQEVANLKRKTKRLERPHGRPTSTYTEESGGKRRKVPKVADCAPAPSNWAGRLRSSKRPTPPQTPSTPPKVSRNYSPTLGKGLTKGRSLFQGRVNNGQFGQINSILADNSRSTTRASGSKQPPSQEVAETYHTPPRTRGISRYTRRSLSDLSRGEWSEPDLESIKPLEITDGQVDASDSTLTDD</sequence>
<feature type="compositionally biased region" description="Polar residues" evidence="1">
    <location>
        <begin position="412"/>
        <end position="426"/>
    </location>
</feature>
<organism evidence="2 3">
    <name type="scientific">Meripilus lineatus</name>
    <dbReference type="NCBI Taxonomy" id="2056292"/>
    <lineage>
        <taxon>Eukaryota</taxon>
        <taxon>Fungi</taxon>
        <taxon>Dikarya</taxon>
        <taxon>Basidiomycota</taxon>
        <taxon>Agaricomycotina</taxon>
        <taxon>Agaricomycetes</taxon>
        <taxon>Polyporales</taxon>
        <taxon>Meripilaceae</taxon>
        <taxon>Meripilus</taxon>
    </lineage>
</organism>
<reference evidence="2" key="1">
    <citation type="submission" date="2022-07" db="EMBL/GenBank/DDBJ databases">
        <title>Genome Sequence of Physisporinus lineatus.</title>
        <authorList>
            <person name="Buettner E."/>
        </authorList>
    </citation>
    <scope>NUCLEOTIDE SEQUENCE</scope>
    <source>
        <strain evidence="2">VT162</strain>
    </source>
</reference>
<accession>A0AAD5YDF8</accession>
<protein>
    <submittedName>
        <fullName evidence="2">Uncharacterized protein</fullName>
    </submittedName>
</protein>
<evidence type="ECO:0000256" key="1">
    <source>
        <dbReference type="SAM" id="MobiDB-lite"/>
    </source>
</evidence>
<keyword evidence="3" id="KW-1185">Reference proteome</keyword>
<dbReference type="AlphaFoldDB" id="A0AAD5YDF8"/>
<proteinExistence type="predicted"/>
<dbReference type="EMBL" id="JANAWD010000432">
    <property type="protein sequence ID" value="KAJ3479537.1"/>
    <property type="molecule type" value="Genomic_DNA"/>
</dbReference>
<comment type="caution">
    <text evidence="2">The sequence shown here is derived from an EMBL/GenBank/DDBJ whole genome shotgun (WGS) entry which is preliminary data.</text>
</comment>
<gene>
    <name evidence="2" type="ORF">NLI96_g8990</name>
</gene>
<feature type="region of interest" description="Disordered" evidence="1">
    <location>
        <begin position="412"/>
        <end position="486"/>
    </location>
</feature>
<name>A0AAD5YDF8_9APHY</name>
<dbReference type="Proteomes" id="UP001212997">
    <property type="component" value="Unassembled WGS sequence"/>
</dbReference>
<feature type="compositionally biased region" description="Pro residues" evidence="1">
    <location>
        <begin position="361"/>
        <end position="370"/>
    </location>
</feature>
<feature type="region of interest" description="Disordered" evidence="1">
    <location>
        <begin position="312"/>
        <end position="387"/>
    </location>
</feature>
<evidence type="ECO:0000313" key="2">
    <source>
        <dbReference type="EMBL" id="KAJ3479537.1"/>
    </source>
</evidence>
<evidence type="ECO:0000313" key="3">
    <source>
        <dbReference type="Proteomes" id="UP001212997"/>
    </source>
</evidence>